<protein>
    <submittedName>
        <fullName evidence="1">Uncharacterized protein</fullName>
    </submittedName>
</protein>
<dbReference type="Gramene" id="MELO3C035321.2.1">
    <property type="protein sequence ID" value="MELO3C035321.2.1"/>
    <property type="gene ID" value="MELO3C035321.2"/>
</dbReference>
<organism evidence="1">
    <name type="scientific">Cucumis melo</name>
    <name type="common">Muskmelon</name>
    <dbReference type="NCBI Taxonomy" id="3656"/>
    <lineage>
        <taxon>Eukaryota</taxon>
        <taxon>Viridiplantae</taxon>
        <taxon>Streptophyta</taxon>
        <taxon>Embryophyta</taxon>
        <taxon>Tracheophyta</taxon>
        <taxon>Spermatophyta</taxon>
        <taxon>Magnoliopsida</taxon>
        <taxon>eudicotyledons</taxon>
        <taxon>Gunneridae</taxon>
        <taxon>Pentapetalae</taxon>
        <taxon>rosids</taxon>
        <taxon>fabids</taxon>
        <taxon>Cucurbitales</taxon>
        <taxon>Cucurbitaceae</taxon>
        <taxon>Benincaseae</taxon>
        <taxon>Cucumis</taxon>
    </lineage>
</organism>
<evidence type="ECO:0000313" key="1">
    <source>
        <dbReference type="EnsemblPlants" id="MELO3C035321.2.1"/>
    </source>
</evidence>
<sequence>MPVESETLVAQEYESRPLGEIKKEEEQPIYGVVCFDPRVNI</sequence>
<name>A0A9I9ELB3_CUCME</name>
<dbReference type="EnsemblPlants" id="MELO3C035321.2.1">
    <property type="protein sequence ID" value="MELO3C035321.2.1"/>
    <property type="gene ID" value="MELO3C035321.2"/>
</dbReference>
<accession>A0A9I9ELB3</accession>
<proteinExistence type="predicted"/>
<dbReference type="AlphaFoldDB" id="A0A9I9ELB3"/>
<reference evidence="1" key="1">
    <citation type="submission" date="2023-03" db="UniProtKB">
        <authorList>
            <consortium name="EnsemblPlants"/>
        </authorList>
    </citation>
    <scope>IDENTIFICATION</scope>
</reference>